<reference evidence="1" key="1">
    <citation type="submission" date="2014-09" db="EMBL/GenBank/DDBJ databases">
        <authorList>
            <person name="Magalhaes I.L.F."/>
            <person name="Oliveira U."/>
            <person name="Santos F.R."/>
            <person name="Vidigal T.H.D.A."/>
            <person name="Brescovit A.D."/>
            <person name="Santos A.J."/>
        </authorList>
    </citation>
    <scope>NUCLEOTIDE SEQUENCE</scope>
    <source>
        <tissue evidence="1">Shoot tissue taken approximately 20 cm above the soil surface</tissue>
    </source>
</reference>
<proteinExistence type="predicted"/>
<evidence type="ECO:0000313" key="1">
    <source>
        <dbReference type="EMBL" id="JAD56774.1"/>
    </source>
</evidence>
<reference evidence="1" key="2">
    <citation type="journal article" date="2015" name="Data Brief">
        <title>Shoot transcriptome of the giant reed, Arundo donax.</title>
        <authorList>
            <person name="Barrero R.A."/>
            <person name="Guerrero F.D."/>
            <person name="Moolhuijzen P."/>
            <person name="Goolsby J.A."/>
            <person name="Tidwell J."/>
            <person name="Bellgard S.E."/>
            <person name="Bellgard M.I."/>
        </authorList>
    </citation>
    <scope>NUCLEOTIDE SEQUENCE</scope>
    <source>
        <tissue evidence="1">Shoot tissue taken approximately 20 cm above the soil surface</tissue>
    </source>
</reference>
<dbReference type="EMBL" id="GBRH01241121">
    <property type="protein sequence ID" value="JAD56774.1"/>
    <property type="molecule type" value="Transcribed_RNA"/>
</dbReference>
<protein>
    <submittedName>
        <fullName evidence="1">Uncharacterized protein</fullName>
    </submittedName>
</protein>
<dbReference type="AlphaFoldDB" id="A0A0A9AYE2"/>
<sequence>MIGKKGPWTMCQYAQRAFHKNTELFNADWQNSHG</sequence>
<organism evidence="1">
    <name type="scientific">Arundo donax</name>
    <name type="common">Giant reed</name>
    <name type="synonym">Donax arundinaceus</name>
    <dbReference type="NCBI Taxonomy" id="35708"/>
    <lineage>
        <taxon>Eukaryota</taxon>
        <taxon>Viridiplantae</taxon>
        <taxon>Streptophyta</taxon>
        <taxon>Embryophyta</taxon>
        <taxon>Tracheophyta</taxon>
        <taxon>Spermatophyta</taxon>
        <taxon>Magnoliopsida</taxon>
        <taxon>Liliopsida</taxon>
        <taxon>Poales</taxon>
        <taxon>Poaceae</taxon>
        <taxon>PACMAD clade</taxon>
        <taxon>Arundinoideae</taxon>
        <taxon>Arundineae</taxon>
        <taxon>Arundo</taxon>
    </lineage>
</organism>
<accession>A0A0A9AYE2</accession>
<name>A0A0A9AYE2_ARUDO</name>